<feature type="region of interest" description="Disordered" evidence="1">
    <location>
        <begin position="267"/>
        <end position="291"/>
    </location>
</feature>
<keyword evidence="3" id="KW-1185">Reference proteome</keyword>
<dbReference type="RefSeq" id="XP_014160684.1">
    <property type="nucleotide sequence ID" value="XM_014305209.1"/>
</dbReference>
<protein>
    <recommendedName>
        <fullName evidence="4">Phytanoyl-CoA dioxygenase</fullName>
    </recommendedName>
</protein>
<proteinExistence type="predicted"/>
<dbReference type="Proteomes" id="UP000054560">
    <property type="component" value="Unassembled WGS sequence"/>
</dbReference>
<evidence type="ECO:0000256" key="1">
    <source>
        <dbReference type="SAM" id="MobiDB-lite"/>
    </source>
</evidence>
<reference evidence="2 3" key="1">
    <citation type="submission" date="2011-02" db="EMBL/GenBank/DDBJ databases">
        <title>The Genome Sequence of Sphaeroforma arctica JP610.</title>
        <authorList>
            <consortium name="The Broad Institute Genome Sequencing Platform"/>
            <person name="Russ C."/>
            <person name="Cuomo C."/>
            <person name="Young S.K."/>
            <person name="Zeng Q."/>
            <person name="Gargeya S."/>
            <person name="Alvarado L."/>
            <person name="Berlin A."/>
            <person name="Chapman S.B."/>
            <person name="Chen Z."/>
            <person name="Freedman E."/>
            <person name="Gellesch M."/>
            <person name="Goldberg J."/>
            <person name="Griggs A."/>
            <person name="Gujja S."/>
            <person name="Heilman E."/>
            <person name="Heiman D."/>
            <person name="Howarth C."/>
            <person name="Mehta T."/>
            <person name="Neiman D."/>
            <person name="Pearson M."/>
            <person name="Roberts A."/>
            <person name="Saif S."/>
            <person name="Shea T."/>
            <person name="Shenoy N."/>
            <person name="Sisk P."/>
            <person name="Stolte C."/>
            <person name="Sykes S."/>
            <person name="White J."/>
            <person name="Yandava C."/>
            <person name="Burger G."/>
            <person name="Gray M.W."/>
            <person name="Holland P.W.H."/>
            <person name="King N."/>
            <person name="Lang F.B.F."/>
            <person name="Roger A.J."/>
            <person name="Ruiz-Trillo I."/>
            <person name="Haas B."/>
            <person name="Nusbaum C."/>
            <person name="Birren B."/>
        </authorList>
    </citation>
    <scope>NUCLEOTIDE SEQUENCE [LARGE SCALE GENOMIC DNA]</scope>
    <source>
        <strain evidence="2 3">JP610</strain>
    </source>
</reference>
<evidence type="ECO:0008006" key="4">
    <source>
        <dbReference type="Google" id="ProtNLM"/>
    </source>
</evidence>
<dbReference type="Pfam" id="PF05721">
    <property type="entry name" value="PhyH"/>
    <property type="match status" value="1"/>
</dbReference>
<dbReference type="Gene3D" id="2.60.120.620">
    <property type="entry name" value="q2cbj1_9rhob like domain"/>
    <property type="match status" value="1"/>
</dbReference>
<sequence>MTDSASANPFDRSHFASEGYAVAGQFLSAAQIADFREVSKKCAPNLDLKAQYHQPDDVHRYEYMLFNSGFAETFKPLIDHLLVGPLPQLQKLFGRRIKNTVAKGLRAGDAFCIVSEQGSKDQVWHTDSVPVPGHFEVADWCSSLHYVGFLVPLVHTTHKVHSHTHHPSSQVGRTEIQPRSHLGPQHTLPAVALSMEMGDVLVLDGRTHHRGLGNTSAETDVATLTAKEADQRARRICFFTFKLPSLIDANAASYSVDLTTANTEAIHKRSKQVQKHKDKNGKRTHKKPSMPVQLTGLTKTHKAIVVKKPKKKGWAVNKVE</sequence>
<dbReference type="InterPro" id="IPR008775">
    <property type="entry name" value="Phytyl_CoA_dOase-like"/>
</dbReference>
<feature type="compositionally biased region" description="Basic residues" evidence="1">
    <location>
        <begin position="268"/>
        <end position="288"/>
    </location>
</feature>
<accession>A0A0L0GCP1</accession>
<dbReference type="AlphaFoldDB" id="A0A0L0GCP1"/>
<evidence type="ECO:0000313" key="2">
    <source>
        <dbReference type="EMBL" id="KNC86782.1"/>
    </source>
</evidence>
<gene>
    <name evidence="2" type="ORF">SARC_01075</name>
</gene>
<dbReference type="OrthoDB" id="420046at2759"/>
<dbReference type="GeneID" id="25901579"/>
<dbReference type="SUPFAM" id="SSF51197">
    <property type="entry name" value="Clavaminate synthase-like"/>
    <property type="match status" value="1"/>
</dbReference>
<evidence type="ECO:0000313" key="3">
    <source>
        <dbReference type="Proteomes" id="UP000054560"/>
    </source>
</evidence>
<name>A0A0L0GCP1_9EUKA</name>
<dbReference type="EMBL" id="KQ241636">
    <property type="protein sequence ID" value="KNC86782.1"/>
    <property type="molecule type" value="Genomic_DNA"/>
</dbReference>
<organism evidence="2 3">
    <name type="scientific">Sphaeroforma arctica JP610</name>
    <dbReference type="NCBI Taxonomy" id="667725"/>
    <lineage>
        <taxon>Eukaryota</taxon>
        <taxon>Ichthyosporea</taxon>
        <taxon>Ichthyophonida</taxon>
        <taxon>Sphaeroforma</taxon>
    </lineage>
</organism>